<evidence type="ECO:0000256" key="8">
    <source>
        <dbReference type="ARBA" id="ARBA00023136"/>
    </source>
</evidence>
<comment type="pathway">
    <text evidence="2 9">Cofactor biosynthesis; adenosylcobalamin biosynthesis.</text>
</comment>
<comment type="subcellular location">
    <subcellularLocation>
        <location evidence="1 9">Cell membrane</location>
        <topology evidence="1 9">Multi-pass membrane protein</topology>
    </subcellularLocation>
</comment>
<dbReference type="NCBIfam" id="TIGR00380">
    <property type="entry name" value="cobal_cbiB"/>
    <property type="match status" value="1"/>
</dbReference>
<evidence type="ECO:0000256" key="1">
    <source>
        <dbReference type="ARBA" id="ARBA00004651"/>
    </source>
</evidence>
<accession>A0ABV4IDX1</accession>
<dbReference type="PANTHER" id="PTHR34308:SF1">
    <property type="entry name" value="COBALAMIN BIOSYNTHESIS PROTEIN CBIB"/>
    <property type="match status" value="1"/>
</dbReference>
<gene>
    <name evidence="10" type="primary">cbiB</name>
    <name evidence="9" type="synonym">cobD</name>
    <name evidence="10" type="ORF">ACBP88_11405</name>
</gene>
<evidence type="ECO:0000256" key="7">
    <source>
        <dbReference type="ARBA" id="ARBA00022989"/>
    </source>
</evidence>
<dbReference type="Proteomes" id="UP001567350">
    <property type="component" value="Unassembled WGS sequence"/>
</dbReference>
<dbReference type="PANTHER" id="PTHR34308">
    <property type="entry name" value="COBALAMIN BIOSYNTHESIS PROTEIN CBIB"/>
    <property type="match status" value="1"/>
</dbReference>
<evidence type="ECO:0000256" key="9">
    <source>
        <dbReference type="HAMAP-Rule" id="MF_00024"/>
    </source>
</evidence>
<dbReference type="HAMAP" id="MF_00024">
    <property type="entry name" value="CobD_CbiB"/>
    <property type="match status" value="1"/>
</dbReference>
<keyword evidence="8 9" id="KW-0472">Membrane</keyword>
<evidence type="ECO:0000313" key="11">
    <source>
        <dbReference type="Proteomes" id="UP001567350"/>
    </source>
</evidence>
<dbReference type="Pfam" id="PF03186">
    <property type="entry name" value="CobD_Cbib"/>
    <property type="match status" value="1"/>
</dbReference>
<evidence type="ECO:0000256" key="2">
    <source>
        <dbReference type="ARBA" id="ARBA00004953"/>
    </source>
</evidence>
<feature type="transmembrane region" description="Helical" evidence="9">
    <location>
        <begin position="335"/>
        <end position="357"/>
    </location>
</feature>
<reference evidence="10 11" key="1">
    <citation type="submission" date="2024-08" db="EMBL/GenBank/DDBJ databases">
        <authorList>
            <person name="Feng Z."/>
            <person name="Ronholm J."/>
        </authorList>
    </citation>
    <scope>NUCLEOTIDE SEQUENCE [LARGE SCALE GENOMIC DNA]</scope>
    <source>
        <strain evidence="10 11">4-AB0-8</strain>
    </source>
</reference>
<evidence type="ECO:0000256" key="5">
    <source>
        <dbReference type="ARBA" id="ARBA00022573"/>
    </source>
</evidence>
<dbReference type="InterPro" id="IPR004485">
    <property type="entry name" value="Cobalamin_biosynth_CobD/CbiB"/>
</dbReference>
<protein>
    <recommendedName>
        <fullName evidence="9">Cobalamin biosynthesis protein CobD</fullName>
    </recommendedName>
</protein>
<feature type="transmembrane region" description="Helical" evidence="9">
    <location>
        <begin position="92"/>
        <end position="117"/>
    </location>
</feature>
<sequence length="361" mass="39557">MTGIDLTSVLAVALSPLAWLYQWWGAEGAAHLFWVQQIMAAALAVLVALLLDRLWGEPPVWLHPVVLMGKLLGRIGQCIAPSVDKTRDYKAFVYGMIAWCALAALFFVIYALCQWLLPPTQWWWQGLVVGVLLKPLLSWRMLKDEVLAVEAALQQSLPAGRERLSWLVSRDTTQLDAATVRESAIETLAENLSDSVIAPLFWFAVLGLPGAALYRLANTADAMWGYPGWRGQGAQRRHWQWAGKWAARADDVLSWLPARITAALLALVARGVSWPALRRDAAVTPSPNGGWPMGAMAQALGVHLSKPGVYQLNPQGRAPQAADVQRAVGLASKVVLVHVFLALLAIVFMAVILWLWVGDAV</sequence>
<keyword evidence="5 9" id="KW-0169">Cobalamin biosynthesis</keyword>
<keyword evidence="11" id="KW-1185">Reference proteome</keyword>
<dbReference type="EMBL" id="JBGJLR010000012">
    <property type="protein sequence ID" value="MEZ2740044.1"/>
    <property type="molecule type" value="Genomic_DNA"/>
</dbReference>
<feature type="transmembrane region" description="Helical" evidence="9">
    <location>
        <begin position="6"/>
        <end position="24"/>
    </location>
</feature>
<feature type="transmembrane region" description="Helical" evidence="9">
    <location>
        <begin position="196"/>
        <end position="217"/>
    </location>
</feature>
<keyword evidence="7 9" id="KW-1133">Transmembrane helix</keyword>
<evidence type="ECO:0000256" key="4">
    <source>
        <dbReference type="ARBA" id="ARBA00022475"/>
    </source>
</evidence>
<evidence type="ECO:0000256" key="6">
    <source>
        <dbReference type="ARBA" id="ARBA00022692"/>
    </source>
</evidence>
<name>A0ABV4IDX1_9BURK</name>
<comment type="caution">
    <text evidence="10">The sequence shown here is derived from an EMBL/GenBank/DDBJ whole genome shotgun (WGS) entry which is preliminary data.</text>
</comment>
<comment type="function">
    <text evidence="9">Converts cobyric acid to cobinamide by the addition of aminopropanol on the F carboxylic group.</text>
</comment>
<dbReference type="RefSeq" id="WP_370892654.1">
    <property type="nucleotide sequence ID" value="NZ_JBGJLR010000012.1"/>
</dbReference>
<organism evidence="10 11">
    <name type="scientific">Comamonas jiangduensis</name>
    <dbReference type="NCBI Taxonomy" id="1194168"/>
    <lineage>
        <taxon>Bacteria</taxon>
        <taxon>Pseudomonadati</taxon>
        <taxon>Pseudomonadota</taxon>
        <taxon>Betaproteobacteria</taxon>
        <taxon>Burkholderiales</taxon>
        <taxon>Comamonadaceae</taxon>
        <taxon>Comamonas</taxon>
    </lineage>
</organism>
<comment type="similarity">
    <text evidence="3 9">Belongs to the CobD/CbiB family.</text>
</comment>
<evidence type="ECO:0000256" key="3">
    <source>
        <dbReference type="ARBA" id="ARBA00006263"/>
    </source>
</evidence>
<feature type="transmembrane region" description="Helical" evidence="9">
    <location>
        <begin position="31"/>
        <end position="55"/>
    </location>
</feature>
<evidence type="ECO:0000313" key="10">
    <source>
        <dbReference type="EMBL" id="MEZ2740044.1"/>
    </source>
</evidence>
<keyword evidence="4 9" id="KW-1003">Cell membrane</keyword>
<keyword evidence="6 9" id="KW-0812">Transmembrane</keyword>
<proteinExistence type="inferred from homology"/>